<evidence type="ECO:0000256" key="3">
    <source>
        <dbReference type="ARBA" id="ARBA00022989"/>
    </source>
</evidence>
<dbReference type="Pfam" id="PF07690">
    <property type="entry name" value="MFS_1"/>
    <property type="match status" value="1"/>
</dbReference>
<proteinExistence type="predicted"/>
<dbReference type="InterPro" id="IPR020846">
    <property type="entry name" value="MFS_dom"/>
</dbReference>
<dbReference type="PANTHER" id="PTHR11662:SF399">
    <property type="entry name" value="FI19708P1-RELATED"/>
    <property type="match status" value="1"/>
</dbReference>
<keyword evidence="3 5" id="KW-1133">Transmembrane helix</keyword>
<dbReference type="CDD" id="cd17319">
    <property type="entry name" value="MFS_ExuT_GudP_like"/>
    <property type="match status" value="1"/>
</dbReference>
<accession>A0ABS9TW05</accession>
<dbReference type="InterPro" id="IPR036259">
    <property type="entry name" value="MFS_trans_sf"/>
</dbReference>
<protein>
    <submittedName>
        <fullName evidence="7">MFS transporter</fullName>
    </submittedName>
</protein>
<feature type="transmembrane region" description="Helical" evidence="5">
    <location>
        <begin position="157"/>
        <end position="178"/>
    </location>
</feature>
<keyword evidence="2 5" id="KW-0812">Transmembrane</keyword>
<evidence type="ECO:0000313" key="7">
    <source>
        <dbReference type="EMBL" id="MCH6468604.1"/>
    </source>
</evidence>
<evidence type="ECO:0000256" key="2">
    <source>
        <dbReference type="ARBA" id="ARBA00022692"/>
    </source>
</evidence>
<dbReference type="PANTHER" id="PTHR11662">
    <property type="entry name" value="SOLUTE CARRIER FAMILY 17"/>
    <property type="match status" value="1"/>
</dbReference>
<feature type="domain" description="Major facilitator superfamily (MFS) profile" evidence="6">
    <location>
        <begin position="30"/>
        <end position="432"/>
    </location>
</feature>
<evidence type="ECO:0000313" key="8">
    <source>
        <dbReference type="Proteomes" id="UP001202922"/>
    </source>
</evidence>
<keyword evidence="8" id="KW-1185">Reference proteome</keyword>
<dbReference type="InterPro" id="IPR050382">
    <property type="entry name" value="MFS_Na/Anion_cotransporter"/>
</dbReference>
<feature type="transmembrane region" description="Helical" evidence="5">
    <location>
        <begin position="55"/>
        <end position="79"/>
    </location>
</feature>
<gene>
    <name evidence="7" type="ORF">L0M17_01155</name>
</gene>
<keyword evidence="4 5" id="KW-0472">Membrane</keyword>
<feature type="transmembrane region" description="Helical" evidence="5">
    <location>
        <begin position="126"/>
        <end position="145"/>
    </location>
</feature>
<feature type="transmembrane region" description="Helical" evidence="5">
    <location>
        <begin position="184"/>
        <end position="203"/>
    </location>
</feature>
<dbReference type="SUPFAM" id="SSF103473">
    <property type="entry name" value="MFS general substrate transporter"/>
    <property type="match status" value="1"/>
</dbReference>
<evidence type="ECO:0000256" key="5">
    <source>
        <dbReference type="SAM" id="Phobius"/>
    </source>
</evidence>
<dbReference type="Gene3D" id="1.20.1250.20">
    <property type="entry name" value="MFS general substrate transporter like domains"/>
    <property type="match status" value="2"/>
</dbReference>
<comment type="caution">
    <text evidence="7">The sequence shown here is derived from an EMBL/GenBank/DDBJ whole genome shotgun (WGS) entry which is preliminary data.</text>
</comment>
<evidence type="ECO:0000259" key="6">
    <source>
        <dbReference type="PROSITE" id="PS50850"/>
    </source>
</evidence>
<dbReference type="Proteomes" id="UP001202922">
    <property type="component" value="Unassembled WGS sequence"/>
</dbReference>
<feature type="transmembrane region" description="Helical" evidence="5">
    <location>
        <begin position="26"/>
        <end position="43"/>
    </location>
</feature>
<dbReference type="RefSeq" id="WP_241050469.1">
    <property type="nucleotide sequence ID" value="NZ_JAKZBV010000001.1"/>
</dbReference>
<feature type="transmembrane region" description="Helical" evidence="5">
    <location>
        <begin position="99"/>
        <end position="120"/>
    </location>
</feature>
<reference evidence="7 8" key="1">
    <citation type="submission" date="2022-03" db="EMBL/GenBank/DDBJ databases">
        <title>Sinomonas sp. isolated from a soil.</title>
        <authorList>
            <person name="Han J."/>
            <person name="Kim D.-U."/>
        </authorList>
    </citation>
    <scope>NUCLEOTIDE SEQUENCE [LARGE SCALE GENOMIC DNA]</scope>
    <source>
        <strain evidence="7 8">5-5</strain>
    </source>
</reference>
<dbReference type="EMBL" id="JAKZBV010000001">
    <property type="protein sequence ID" value="MCH6468604.1"/>
    <property type="molecule type" value="Genomic_DNA"/>
</dbReference>
<feature type="transmembrane region" description="Helical" evidence="5">
    <location>
        <begin position="315"/>
        <end position="336"/>
    </location>
</feature>
<feature type="transmembrane region" description="Helical" evidence="5">
    <location>
        <begin position="246"/>
        <end position="267"/>
    </location>
</feature>
<feature type="transmembrane region" description="Helical" evidence="5">
    <location>
        <begin position="378"/>
        <end position="400"/>
    </location>
</feature>
<evidence type="ECO:0000256" key="1">
    <source>
        <dbReference type="ARBA" id="ARBA00004651"/>
    </source>
</evidence>
<dbReference type="InterPro" id="IPR011701">
    <property type="entry name" value="MFS"/>
</dbReference>
<sequence>MPLDEESTLAAPARAEEPTAQRSTRIRWYGGAIIFIICFVAYLDRIVFSVSASPMMAALHISPVQFGLATTLFNIGYFVCQIPSAVMIRRVGTRRAMTVAFLAWSICTGLTGLANSFLLLAVVRTLFGAGEAPVFPAANSFFADWFPSKERGRANSLMNAGAFLGPALGAVLLVPIIQAVGWQGGFFICAILGFVLTAVWYLFMRDRPSQHRLVNSAEIDLIALGSDTVASPERAPWGLFLRKRSFWMLALGFFGTLWTIQFFIYWLPYYLQKGLHVPFGSIGGFTSLSFVAITVSVMVAGVVSDKLLTSGRRRYQARNLVAVAGLAIAAVCLVMSTTSQNVLVSVIWLSAALGGAGVAQTLAWTIATDIGRAYTAAVGSWMNAWGFVAAAIVPTVAPIIAQQFGWTNVIVLNAAMAVAGIVGFLLTTSDRPLVADQPAVAPQ</sequence>
<organism evidence="7 8">
    <name type="scientific">Sinomonas terrae</name>
    <dbReference type="NCBI Taxonomy" id="2908838"/>
    <lineage>
        <taxon>Bacteria</taxon>
        <taxon>Bacillati</taxon>
        <taxon>Actinomycetota</taxon>
        <taxon>Actinomycetes</taxon>
        <taxon>Micrococcales</taxon>
        <taxon>Micrococcaceae</taxon>
        <taxon>Sinomonas</taxon>
    </lineage>
</organism>
<dbReference type="PROSITE" id="PS50850">
    <property type="entry name" value="MFS"/>
    <property type="match status" value="1"/>
</dbReference>
<evidence type="ECO:0000256" key="4">
    <source>
        <dbReference type="ARBA" id="ARBA00023136"/>
    </source>
</evidence>
<feature type="transmembrane region" description="Helical" evidence="5">
    <location>
        <begin position="406"/>
        <end position="426"/>
    </location>
</feature>
<feature type="transmembrane region" description="Helical" evidence="5">
    <location>
        <begin position="279"/>
        <end position="303"/>
    </location>
</feature>
<feature type="transmembrane region" description="Helical" evidence="5">
    <location>
        <begin position="342"/>
        <end position="366"/>
    </location>
</feature>
<name>A0ABS9TW05_9MICC</name>
<comment type="subcellular location">
    <subcellularLocation>
        <location evidence="1">Cell membrane</location>
        <topology evidence="1">Multi-pass membrane protein</topology>
    </subcellularLocation>
</comment>